<reference evidence="5 6" key="1">
    <citation type="submission" date="2020-07" db="EMBL/GenBank/DDBJ databases">
        <title>Taxonomic revisions and descriptions of new bacterial species based on genomic comparisons in the high-G+C-content subgroup of the family Alcaligenaceae.</title>
        <authorList>
            <person name="Szabo A."/>
            <person name="Felfoldi T."/>
        </authorList>
    </citation>
    <scope>NUCLEOTIDE SEQUENCE [LARGE SCALE GENOMIC DNA]</scope>
    <source>
        <strain evidence="5 6">DSM 25264</strain>
    </source>
</reference>
<evidence type="ECO:0000256" key="4">
    <source>
        <dbReference type="SAM" id="Phobius"/>
    </source>
</evidence>
<keyword evidence="6" id="KW-1185">Reference proteome</keyword>
<feature type="transmembrane region" description="Helical" evidence="4">
    <location>
        <begin position="405"/>
        <end position="425"/>
    </location>
</feature>
<feature type="transmembrane region" description="Helical" evidence="4">
    <location>
        <begin position="311"/>
        <end position="329"/>
    </location>
</feature>
<feature type="transmembrane region" description="Helical" evidence="4">
    <location>
        <begin position="246"/>
        <end position="268"/>
    </location>
</feature>
<proteinExistence type="predicted"/>
<feature type="transmembrane region" description="Helical" evidence="4">
    <location>
        <begin position="182"/>
        <end position="205"/>
    </location>
</feature>
<evidence type="ECO:0000256" key="1">
    <source>
        <dbReference type="ARBA" id="ARBA00022692"/>
    </source>
</evidence>
<dbReference type="Gene3D" id="1.20.1250.20">
    <property type="entry name" value="MFS general substrate transporter like domains"/>
    <property type="match status" value="1"/>
</dbReference>
<feature type="transmembrane region" description="Helical" evidence="4">
    <location>
        <begin position="155"/>
        <end position="176"/>
    </location>
</feature>
<feature type="transmembrane region" description="Helical" evidence="4">
    <location>
        <begin position="91"/>
        <end position="114"/>
    </location>
</feature>
<feature type="transmembrane region" description="Helical" evidence="4">
    <location>
        <begin position="63"/>
        <end position="84"/>
    </location>
</feature>
<comment type="caution">
    <text evidence="5">The sequence shown here is derived from an EMBL/GenBank/DDBJ whole genome shotgun (WGS) entry which is preliminary data.</text>
</comment>
<dbReference type="Proteomes" id="UP000580517">
    <property type="component" value="Unassembled WGS sequence"/>
</dbReference>
<dbReference type="RefSeq" id="WP_129969365.1">
    <property type="nucleotide sequence ID" value="NZ_JACCEW010000003.1"/>
</dbReference>
<dbReference type="GO" id="GO:0022857">
    <property type="term" value="F:transmembrane transporter activity"/>
    <property type="evidence" value="ECO:0007669"/>
    <property type="project" value="InterPro"/>
</dbReference>
<dbReference type="InterPro" id="IPR050327">
    <property type="entry name" value="Proton-linked_MCT"/>
</dbReference>
<accession>A0A853FHN2</accession>
<sequence>MEFEQAAGGTGRPGSRQRASPPYFFGPWVVRSAFVLAFFGWGVGVYGPAIYLSEVLQRTGWPLTLVSSALTVHYLAGAMVIAMLPRTYRRIGLPWATFLGAACMMTGAMGWALAAHPWQLFAGAALSGAGWVCLGSVAINAIVSPWFDRGRPRALAAAYNGGSMGGVVFSPLWVALITAFGFAGAVGVVGAVTLLVTGLLARLVFSRTPENTGQRADGDVEPARLSAASTVAPGAVHAPLSRNRAFITLAAAMAISMFAQMGLTAHLFNILGPVLGAQNTGLLLGCSTACAMLGRLAAARAMSHVAERRKVGAASYAVQAAGAICLLLAGTEHIALIVIGVLLVGSGVGNSNTIPPLIAQADFASAQVARVVALIIAISQGSYAFAPAAFGMLQSMAAGTHGETPAVFFMAVAGLLLFAAILLLIGRKQ</sequence>
<feature type="transmembrane region" description="Helical" evidence="4">
    <location>
        <begin position="28"/>
        <end position="51"/>
    </location>
</feature>
<keyword evidence="2 4" id="KW-1133">Transmembrane helix</keyword>
<name>A0A853FHN2_9BURK</name>
<dbReference type="PANTHER" id="PTHR11360">
    <property type="entry name" value="MONOCARBOXYLATE TRANSPORTER"/>
    <property type="match status" value="1"/>
</dbReference>
<feature type="transmembrane region" description="Helical" evidence="4">
    <location>
        <begin position="371"/>
        <end position="393"/>
    </location>
</feature>
<dbReference type="InterPro" id="IPR036259">
    <property type="entry name" value="MFS_trans_sf"/>
</dbReference>
<keyword evidence="3 4" id="KW-0472">Membrane</keyword>
<dbReference type="PANTHER" id="PTHR11360:SF290">
    <property type="entry name" value="MONOCARBOXYLATE MFS PERMEASE"/>
    <property type="match status" value="1"/>
</dbReference>
<protein>
    <submittedName>
        <fullName evidence="5">MFS transporter</fullName>
    </submittedName>
</protein>
<evidence type="ECO:0000313" key="6">
    <source>
        <dbReference type="Proteomes" id="UP000580517"/>
    </source>
</evidence>
<dbReference type="EMBL" id="JACCEW010000003">
    <property type="protein sequence ID" value="NYT37496.1"/>
    <property type="molecule type" value="Genomic_DNA"/>
</dbReference>
<gene>
    <name evidence="5" type="ORF">H0A68_11480</name>
</gene>
<dbReference type="OrthoDB" id="7876195at2"/>
<evidence type="ECO:0000256" key="2">
    <source>
        <dbReference type="ARBA" id="ARBA00022989"/>
    </source>
</evidence>
<evidence type="ECO:0000256" key="3">
    <source>
        <dbReference type="ARBA" id="ARBA00023136"/>
    </source>
</evidence>
<feature type="transmembrane region" description="Helical" evidence="4">
    <location>
        <begin position="335"/>
        <end position="359"/>
    </location>
</feature>
<organism evidence="5 6">
    <name type="scientific">Allopusillimonas soli</name>
    <dbReference type="NCBI Taxonomy" id="659016"/>
    <lineage>
        <taxon>Bacteria</taxon>
        <taxon>Pseudomonadati</taxon>
        <taxon>Pseudomonadota</taxon>
        <taxon>Betaproteobacteria</taxon>
        <taxon>Burkholderiales</taxon>
        <taxon>Alcaligenaceae</taxon>
        <taxon>Allopusillimonas</taxon>
    </lineage>
</organism>
<dbReference type="InterPro" id="IPR011701">
    <property type="entry name" value="MFS"/>
</dbReference>
<keyword evidence="1 4" id="KW-0812">Transmembrane</keyword>
<feature type="transmembrane region" description="Helical" evidence="4">
    <location>
        <begin position="280"/>
        <end position="299"/>
    </location>
</feature>
<evidence type="ECO:0000313" key="5">
    <source>
        <dbReference type="EMBL" id="NYT37496.1"/>
    </source>
</evidence>
<dbReference type="SUPFAM" id="SSF103473">
    <property type="entry name" value="MFS general substrate transporter"/>
    <property type="match status" value="1"/>
</dbReference>
<dbReference type="AlphaFoldDB" id="A0A853FHN2"/>
<dbReference type="Pfam" id="PF07690">
    <property type="entry name" value="MFS_1"/>
    <property type="match status" value="1"/>
</dbReference>
<feature type="transmembrane region" description="Helical" evidence="4">
    <location>
        <begin position="120"/>
        <end position="143"/>
    </location>
</feature>